<dbReference type="InterPro" id="IPR029062">
    <property type="entry name" value="Class_I_gatase-like"/>
</dbReference>
<protein>
    <submittedName>
        <fullName evidence="2">DJ-1/PfpI family protein</fullName>
    </submittedName>
</protein>
<proteinExistence type="predicted"/>
<dbReference type="PANTHER" id="PTHR43130:SF2">
    <property type="entry name" value="DJ-1_PFPI DOMAIN-CONTAINING PROTEIN"/>
    <property type="match status" value="1"/>
</dbReference>
<gene>
    <name evidence="2" type="ORF">ACFQ3W_10080</name>
</gene>
<dbReference type="Proteomes" id="UP001597262">
    <property type="component" value="Unassembled WGS sequence"/>
</dbReference>
<comment type="caution">
    <text evidence="2">The sequence shown here is derived from an EMBL/GenBank/DDBJ whole genome shotgun (WGS) entry which is preliminary data.</text>
</comment>
<dbReference type="RefSeq" id="WP_379319100.1">
    <property type="nucleotide sequence ID" value="NZ_JBHTLM010000006.1"/>
</dbReference>
<evidence type="ECO:0000313" key="3">
    <source>
        <dbReference type="Proteomes" id="UP001597262"/>
    </source>
</evidence>
<keyword evidence="3" id="KW-1185">Reference proteome</keyword>
<name>A0ABW3RW14_9BACL</name>
<reference evidence="3" key="1">
    <citation type="journal article" date="2019" name="Int. J. Syst. Evol. Microbiol.">
        <title>The Global Catalogue of Microorganisms (GCM) 10K type strain sequencing project: providing services to taxonomists for standard genome sequencing and annotation.</title>
        <authorList>
            <consortium name="The Broad Institute Genomics Platform"/>
            <consortium name="The Broad Institute Genome Sequencing Center for Infectious Disease"/>
            <person name="Wu L."/>
            <person name="Ma J."/>
        </authorList>
    </citation>
    <scope>NUCLEOTIDE SEQUENCE [LARGE SCALE GENOMIC DNA]</scope>
    <source>
        <strain evidence="3">CCUG 59189</strain>
    </source>
</reference>
<organism evidence="2 3">
    <name type="scientific">Paenibacillus puldeungensis</name>
    <dbReference type="NCBI Taxonomy" id="696536"/>
    <lineage>
        <taxon>Bacteria</taxon>
        <taxon>Bacillati</taxon>
        <taxon>Bacillota</taxon>
        <taxon>Bacilli</taxon>
        <taxon>Bacillales</taxon>
        <taxon>Paenibacillaceae</taxon>
        <taxon>Paenibacillus</taxon>
    </lineage>
</organism>
<dbReference type="SUPFAM" id="SSF52317">
    <property type="entry name" value="Class I glutamine amidotransferase-like"/>
    <property type="match status" value="1"/>
</dbReference>
<dbReference type="Gene3D" id="3.40.50.880">
    <property type="match status" value="1"/>
</dbReference>
<dbReference type="EMBL" id="JBHTLM010000006">
    <property type="protein sequence ID" value="MFD1176646.1"/>
    <property type="molecule type" value="Genomic_DNA"/>
</dbReference>
<evidence type="ECO:0000259" key="1">
    <source>
        <dbReference type="Pfam" id="PF01965"/>
    </source>
</evidence>
<accession>A0ABW3RW14</accession>
<dbReference type="InterPro" id="IPR002818">
    <property type="entry name" value="DJ-1/PfpI"/>
</dbReference>
<dbReference type="InterPro" id="IPR052158">
    <property type="entry name" value="INH-QAR"/>
</dbReference>
<dbReference type="PANTHER" id="PTHR43130">
    <property type="entry name" value="ARAC-FAMILY TRANSCRIPTIONAL REGULATOR"/>
    <property type="match status" value="1"/>
</dbReference>
<feature type="domain" description="DJ-1/PfpI" evidence="1">
    <location>
        <begin position="1"/>
        <end position="166"/>
    </location>
</feature>
<evidence type="ECO:0000313" key="2">
    <source>
        <dbReference type="EMBL" id="MFD1176646.1"/>
    </source>
</evidence>
<dbReference type="Pfam" id="PF01965">
    <property type="entry name" value="DJ-1_PfpI"/>
    <property type="match status" value="1"/>
</dbReference>
<sequence length="193" mass="21466">MKIALVLFNRVTFLDFVGFYDVIDRLNQFDGTKGTTWDICGLTEEVTDELGMRVKVNVIKPDLSEYDLVYIPGGMGTRTLKDDKEFMDWVKTAESVEYKISVCTGSLLWGAAGFLKDKKATTHPNTYELLEPYCSEVIKSRIVKDGKVITAGGVATSIDLGLYIVELLAGKEAMNIVKKQIDYPYTAVGIVEV</sequence>